<evidence type="ECO:0000256" key="5">
    <source>
        <dbReference type="SAM" id="MobiDB-lite"/>
    </source>
</evidence>
<dbReference type="PANTHER" id="PTHR20982">
    <property type="entry name" value="RIBOSOME RECYCLING FACTOR"/>
    <property type="match status" value="1"/>
</dbReference>
<evidence type="ECO:0000256" key="1">
    <source>
        <dbReference type="ARBA" id="ARBA00004496"/>
    </source>
</evidence>
<keyword evidence="3" id="KW-0963">Cytoplasm</keyword>
<dbReference type="Gene3D" id="3.30.1360.40">
    <property type="match status" value="1"/>
</dbReference>
<sequence>MSVTEVISAANKKMEKAIEAFKGSLVKLRTGRASVAMLDHISIDYYGNPTPLNQVANLSVPEPRSITVQPWDVSQIGDIERAIIASDLGLTPGNDGKLIRINIPQLTEERRKELVKLSRKYGEDCKVAIRNCRRDANDGLKKLEKDKEISQDEQKKAEKQVQELTDKETLSVDEILAQKEKEIMEV</sequence>
<evidence type="ECO:0000256" key="2">
    <source>
        <dbReference type="ARBA" id="ARBA00005912"/>
    </source>
</evidence>
<dbReference type="GO" id="GO:0005737">
    <property type="term" value="C:cytoplasm"/>
    <property type="evidence" value="ECO:0007669"/>
    <property type="project" value="UniProtKB-SubCell"/>
</dbReference>
<evidence type="ECO:0000313" key="7">
    <source>
        <dbReference type="EMBL" id="VAW39161.1"/>
    </source>
</evidence>
<dbReference type="FunFam" id="1.10.132.20:FF:000001">
    <property type="entry name" value="Ribosome-recycling factor"/>
    <property type="match status" value="1"/>
</dbReference>
<dbReference type="EMBL" id="UOEZ01000084">
    <property type="protein sequence ID" value="VAW39161.1"/>
    <property type="molecule type" value="Genomic_DNA"/>
</dbReference>
<dbReference type="GO" id="GO:0006412">
    <property type="term" value="P:translation"/>
    <property type="evidence" value="ECO:0007669"/>
    <property type="project" value="UniProtKB-KW"/>
</dbReference>
<feature type="domain" description="Ribosome recycling factor" evidence="6">
    <location>
        <begin position="22"/>
        <end position="184"/>
    </location>
</feature>
<reference evidence="7" key="1">
    <citation type="submission" date="2018-06" db="EMBL/GenBank/DDBJ databases">
        <authorList>
            <person name="Zhirakovskaya E."/>
        </authorList>
    </citation>
    <scope>NUCLEOTIDE SEQUENCE</scope>
</reference>
<dbReference type="Pfam" id="PF01765">
    <property type="entry name" value="RRF"/>
    <property type="match status" value="1"/>
</dbReference>
<dbReference type="PANTHER" id="PTHR20982:SF3">
    <property type="entry name" value="MITOCHONDRIAL RIBOSOME RECYCLING FACTOR PSEUDO 1"/>
    <property type="match status" value="1"/>
</dbReference>
<dbReference type="HAMAP" id="MF_00040">
    <property type="entry name" value="RRF"/>
    <property type="match status" value="1"/>
</dbReference>
<keyword evidence="4" id="KW-0648">Protein biosynthesis</keyword>
<dbReference type="InterPro" id="IPR036191">
    <property type="entry name" value="RRF_sf"/>
</dbReference>
<protein>
    <submittedName>
        <fullName evidence="7">Ribosome recycling factor</fullName>
    </submittedName>
</protein>
<evidence type="ECO:0000259" key="6">
    <source>
        <dbReference type="Pfam" id="PF01765"/>
    </source>
</evidence>
<dbReference type="NCBIfam" id="TIGR00496">
    <property type="entry name" value="frr"/>
    <property type="match status" value="1"/>
</dbReference>
<name>A0A3B0V8J0_9ZZZZ</name>
<evidence type="ECO:0000256" key="3">
    <source>
        <dbReference type="ARBA" id="ARBA00022490"/>
    </source>
</evidence>
<feature type="region of interest" description="Disordered" evidence="5">
    <location>
        <begin position="141"/>
        <end position="163"/>
    </location>
</feature>
<dbReference type="GO" id="GO:0043023">
    <property type="term" value="F:ribosomal large subunit binding"/>
    <property type="evidence" value="ECO:0007669"/>
    <property type="project" value="TreeGrafter"/>
</dbReference>
<organism evidence="7">
    <name type="scientific">hydrothermal vent metagenome</name>
    <dbReference type="NCBI Taxonomy" id="652676"/>
    <lineage>
        <taxon>unclassified sequences</taxon>
        <taxon>metagenomes</taxon>
        <taxon>ecological metagenomes</taxon>
    </lineage>
</organism>
<dbReference type="InterPro" id="IPR023584">
    <property type="entry name" value="Ribosome_recyc_fac_dom"/>
</dbReference>
<gene>
    <name evidence="7" type="ORF">MNBD_DELTA02-842</name>
</gene>
<comment type="subcellular location">
    <subcellularLocation>
        <location evidence="1">Cytoplasm</location>
    </subcellularLocation>
</comment>
<accession>A0A3B0V8J0</accession>
<comment type="similarity">
    <text evidence="2">Belongs to the RRF family.</text>
</comment>
<dbReference type="InterPro" id="IPR002661">
    <property type="entry name" value="Ribosome_recyc_fac"/>
</dbReference>
<dbReference type="Gene3D" id="1.10.132.20">
    <property type="entry name" value="Ribosome-recycling factor"/>
    <property type="match status" value="1"/>
</dbReference>
<dbReference type="SUPFAM" id="SSF55194">
    <property type="entry name" value="Ribosome recycling factor, RRF"/>
    <property type="match status" value="1"/>
</dbReference>
<proteinExistence type="inferred from homology"/>
<dbReference type="AlphaFoldDB" id="A0A3B0V8J0"/>
<dbReference type="FunFam" id="3.30.1360.40:FF:000001">
    <property type="entry name" value="Ribosome-recycling factor"/>
    <property type="match status" value="1"/>
</dbReference>
<dbReference type="CDD" id="cd00520">
    <property type="entry name" value="RRF"/>
    <property type="match status" value="1"/>
</dbReference>
<evidence type="ECO:0000256" key="4">
    <source>
        <dbReference type="ARBA" id="ARBA00022917"/>
    </source>
</evidence>